<dbReference type="InterPro" id="IPR006439">
    <property type="entry name" value="HAD-SF_hydro_IA"/>
</dbReference>
<gene>
    <name evidence="1" type="ORF">BN381_10085</name>
</gene>
<name>R4YVG9_9ACTN</name>
<dbReference type="OrthoDB" id="9797415at2"/>
<dbReference type="InterPro" id="IPR052898">
    <property type="entry name" value="ACAD10-like"/>
</dbReference>
<dbReference type="NCBIfam" id="TIGR01509">
    <property type="entry name" value="HAD-SF-IA-v3"/>
    <property type="match status" value="1"/>
</dbReference>
<dbReference type="HOGENOM" id="CLU_045011_9_3_11"/>
<dbReference type="RefSeq" id="WP_012222698.1">
    <property type="nucleotide sequence ID" value="NZ_HG422565.1"/>
</dbReference>
<reference evidence="1 2" key="1">
    <citation type="journal article" date="2013" name="ISME J.">
        <title>Metabolic model for the filamentous 'Candidatus Microthrix parvicella' based on genomic and metagenomic analyses.</title>
        <authorList>
            <person name="Jon McIlroy S."/>
            <person name="Kristiansen R."/>
            <person name="Albertsen M."/>
            <person name="Michael Karst S."/>
            <person name="Rossetti S."/>
            <person name="Lund Nielsen J."/>
            <person name="Tandoi V."/>
            <person name="James Seviour R."/>
            <person name="Nielsen P.H."/>
        </authorList>
    </citation>
    <scope>NUCLEOTIDE SEQUENCE [LARGE SCALE GENOMIC DNA]</scope>
    <source>
        <strain evidence="1 2">RN1</strain>
    </source>
</reference>
<dbReference type="CDD" id="cd02603">
    <property type="entry name" value="HAD_sEH-N_like"/>
    <property type="match status" value="1"/>
</dbReference>
<dbReference type="Pfam" id="PF00702">
    <property type="entry name" value="Hydrolase"/>
    <property type="match status" value="1"/>
</dbReference>
<dbReference type="PRINTS" id="PR00413">
    <property type="entry name" value="HADHALOGNASE"/>
</dbReference>
<dbReference type="SFLD" id="SFLDG01129">
    <property type="entry name" value="C1.5:_HAD__Beta-PGM__Phosphata"/>
    <property type="match status" value="1"/>
</dbReference>
<protein>
    <submittedName>
        <fullName evidence="1">Putative HAD-superfamily hydrolase, phosphatase</fullName>
    </submittedName>
</protein>
<dbReference type="Gene3D" id="3.40.50.1000">
    <property type="entry name" value="HAD superfamily/HAD-like"/>
    <property type="match status" value="1"/>
</dbReference>
<dbReference type="Proteomes" id="UP000018291">
    <property type="component" value="Unassembled WGS sequence"/>
</dbReference>
<evidence type="ECO:0000313" key="2">
    <source>
        <dbReference type="Proteomes" id="UP000018291"/>
    </source>
</evidence>
<proteinExistence type="predicted"/>
<dbReference type="GO" id="GO:0016787">
    <property type="term" value="F:hydrolase activity"/>
    <property type="evidence" value="ECO:0007669"/>
    <property type="project" value="UniProtKB-KW"/>
</dbReference>
<dbReference type="STRING" id="1229780.BN381_10085"/>
<dbReference type="SFLD" id="SFLDS00003">
    <property type="entry name" value="Haloacid_Dehalogenase"/>
    <property type="match status" value="1"/>
</dbReference>
<dbReference type="InterPro" id="IPR023198">
    <property type="entry name" value="PGP-like_dom2"/>
</dbReference>
<dbReference type="PANTHER" id="PTHR47829">
    <property type="entry name" value="HYDROLASE, PUTATIVE (AFU_ORTHOLOGUE AFUA_1G12880)-RELATED"/>
    <property type="match status" value="1"/>
</dbReference>
<evidence type="ECO:0000313" key="1">
    <source>
        <dbReference type="EMBL" id="CCM61854.1"/>
    </source>
</evidence>
<dbReference type="SUPFAM" id="SSF56784">
    <property type="entry name" value="HAD-like"/>
    <property type="match status" value="1"/>
</dbReference>
<comment type="caution">
    <text evidence="1">The sequence shown here is derived from an EMBL/GenBank/DDBJ whole genome shotgun (WGS) entry which is preliminary data.</text>
</comment>
<dbReference type="PANTHER" id="PTHR47829:SF1">
    <property type="entry name" value="HAD FAMILY PHOSPHATASE"/>
    <property type="match status" value="1"/>
</dbReference>
<keyword evidence="2" id="KW-1185">Reference proteome</keyword>
<dbReference type="AlphaFoldDB" id="R4YVG9"/>
<dbReference type="InterPro" id="IPR023214">
    <property type="entry name" value="HAD_sf"/>
</dbReference>
<organism evidence="1 2">
    <name type="scientific">Candidatus Neomicrothrix parvicella RN1</name>
    <dbReference type="NCBI Taxonomy" id="1229780"/>
    <lineage>
        <taxon>Bacteria</taxon>
        <taxon>Bacillati</taxon>
        <taxon>Actinomycetota</taxon>
        <taxon>Acidimicrobiia</taxon>
        <taxon>Acidimicrobiales</taxon>
        <taxon>Microthrixaceae</taxon>
        <taxon>Candidatus Neomicrothrix</taxon>
    </lineage>
</organism>
<accession>R4YVG9</accession>
<dbReference type="EMBL" id="CANL01000001">
    <property type="protein sequence ID" value="CCM61854.1"/>
    <property type="molecule type" value="Genomic_DNA"/>
</dbReference>
<sequence>MTPEAVLFDYGGVFTESPFAAARRAFERLGIDPVQGHEWIFGSYEVDTAHPWHRLERGETSAQAARDEIMATAAAAGVELDPWVVLAELAGGETRAWMTDVLVAVHAAGVTTAIVTNNLVEFADHWKAGLPMDAVDVIVDSSAEGVRKPNPAIYRLALQRVGVKDPQSAVFVDDAPSNVAAARALGLIGLDVPHDIIGARACAVTLCGLLGLEPPPSLSDG</sequence>
<dbReference type="eggNOG" id="COG1011">
    <property type="taxonomic scope" value="Bacteria"/>
</dbReference>
<keyword evidence="1" id="KW-0378">Hydrolase</keyword>
<dbReference type="Gene3D" id="1.10.150.240">
    <property type="entry name" value="Putative phosphatase, domain 2"/>
    <property type="match status" value="1"/>
</dbReference>
<dbReference type="InterPro" id="IPR036412">
    <property type="entry name" value="HAD-like_sf"/>
</dbReference>